<reference evidence="1" key="1">
    <citation type="submission" date="2022-04" db="EMBL/GenBank/DDBJ databases">
        <title>Genome of the entomopathogenic fungus Entomophthora muscae.</title>
        <authorList>
            <person name="Elya C."/>
            <person name="Lovett B.R."/>
            <person name="Lee E."/>
            <person name="Macias A.M."/>
            <person name="Hajek A.E."/>
            <person name="De Bivort B.L."/>
            <person name="Kasson M.T."/>
            <person name="De Fine Licht H.H."/>
            <person name="Stajich J.E."/>
        </authorList>
    </citation>
    <scope>NUCLEOTIDE SEQUENCE</scope>
    <source>
        <strain evidence="1">Berkeley</strain>
    </source>
</reference>
<proteinExistence type="predicted"/>
<evidence type="ECO:0000313" key="1">
    <source>
        <dbReference type="EMBL" id="KAJ9055207.1"/>
    </source>
</evidence>
<gene>
    <name evidence="1" type="primary">MRPL51_1</name>
    <name evidence="1" type="ORF">DSO57_1006223</name>
</gene>
<dbReference type="Proteomes" id="UP001165960">
    <property type="component" value="Unassembled WGS sequence"/>
</dbReference>
<organism evidence="1 2">
    <name type="scientific">Entomophthora muscae</name>
    <dbReference type="NCBI Taxonomy" id="34485"/>
    <lineage>
        <taxon>Eukaryota</taxon>
        <taxon>Fungi</taxon>
        <taxon>Fungi incertae sedis</taxon>
        <taxon>Zoopagomycota</taxon>
        <taxon>Entomophthoromycotina</taxon>
        <taxon>Entomophthoromycetes</taxon>
        <taxon>Entomophthorales</taxon>
        <taxon>Entomophthoraceae</taxon>
        <taxon>Entomophthora</taxon>
    </lineage>
</organism>
<comment type="caution">
    <text evidence="1">The sequence shown here is derived from an EMBL/GenBank/DDBJ whole genome shotgun (WGS) entry which is preliminary data.</text>
</comment>
<keyword evidence="2" id="KW-1185">Reference proteome</keyword>
<dbReference type="EMBL" id="QTSX02006407">
    <property type="protein sequence ID" value="KAJ9055207.1"/>
    <property type="molecule type" value="Genomic_DNA"/>
</dbReference>
<keyword evidence="1" id="KW-0687">Ribonucleoprotein</keyword>
<sequence>MGIKKLGSRVTAFQFGDKLSRVSSGFRLSYKDFKKPVEPAHFDNGVKGAYIVQCNRLVFSYCERGGSSRGMVEFIKENIQNLAKSNPETEYIVKHVPFQHPAIMGYYNNGYHKRNDVANMDPKIILLNAEGLQTSQGGLEKDFRKTRVLSTTPSVRGIWSPFHCAPHKI</sequence>
<name>A0ACC2RYN7_9FUNG</name>
<accession>A0ACC2RYN7</accession>
<keyword evidence="1" id="KW-0689">Ribosomal protein</keyword>
<protein>
    <submittedName>
        <fullName evidence="1">39S ribosomal protein L51, mitochondrial</fullName>
    </submittedName>
</protein>
<evidence type="ECO:0000313" key="2">
    <source>
        <dbReference type="Proteomes" id="UP001165960"/>
    </source>
</evidence>